<feature type="region of interest" description="Disordered" evidence="1">
    <location>
        <begin position="75"/>
        <end position="100"/>
    </location>
</feature>
<sequence>MPRWNCSSFHIFYAARQCWMIQFLIFLVVGHRMTTYGVMAAVASTMVAEAEADPSDAVLLVPPLPACDAAATLNTPRTEASSSAAPSAARMSTAPIRGGHNPHPTLLIGRLPHLKRLKRKVMPWMSLLLLFVRRGAVAP</sequence>
<evidence type="ECO:0000256" key="1">
    <source>
        <dbReference type="SAM" id="MobiDB-lite"/>
    </source>
</evidence>
<evidence type="ECO:0000313" key="3">
    <source>
        <dbReference type="Proteomes" id="UP001055439"/>
    </source>
</evidence>
<feature type="compositionally biased region" description="Low complexity" evidence="1">
    <location>
        <begin position="75"/>
        <end position="95"/>
    </location>
</feature>
<proteinExistence type="predicted"/>
<gene>
    <name evidence="2" type="ORF">MUK42_34663</name>
</gene>
<evidence type="ECO:0000313" key="2">
    <source>
        <dbReference type="EMBL" id="URE08886.1"/>
    </source>
</evidence>
<dbReference type="Proteomes" id="UP001055439">
    <property type="component" value="Chromosome 6"/>
</dbReference>
<name>A0A9E7K914_9LILI</name>
<reference evidence="2" key="1">
    <citation type="submission" date="2022-05" db="EMBL/GenBank/DDBJ databases">
        <title>The Musa troglodytarum L. genome provides insights into the mechanism of non-climacteric behaviour and enrichment of carotenoids.</title>
        <authorList>
            <person name="Wang J."/>
        </authorList>
    </citation>
    <scope>NUCLEOTIDE SEQUENCE</scope>
    <source>
        <tissue evidence="2">Leaf</tissue>
    </source>
</reference>
<keyword evidence="3" id="KW-1185">Reference proteome</keyword>
<protein>
    <submittedName>
        <fullName evidence="2">Uncharacterized protein</fullName>
    </submittedName>
</protein>
<dbReference type="AlphaFoldDB" id="A0A9E7K914"/>
<accession>A0A9E7K914</accession>
<dbReference type="EMBL" id="CP097508">
    <property type="protein sequence ID" value="URE08886.1"/>
    <property type="molecule type" value="Genomic_DNA"/>
</dbReference>
<organism evidence="2 3">
    <name type="scientific">Musa troglodytarum</name>
    <name type="common">fe'i banana</name>
    <dbReference type="NCBI Taxonomy" id="320322"/>
    <lineage>
        <taxon>Eukaryota</taxon>
        <taxon>Viridiplantae</taxon>
        <taxon>Streptophyta</taxon>
        <taxon>Embryophyta</taxon>
        <taxon>Tracheophyta</taxon>
        <taxon>Spermatophyta</taxon>
        <taxon>Magnoliopsida</taxon>
        <taxon>Liliopsida</taxon>
        <taxon>Zingiberales</taxon>
        <taxon>Musaceae</taxon>
        <taxon>Musa</taxon>
    </lineage>
</organism>